<dbReference type="AlphaFoldDB" id="A0A078B8I3"/>
<proteinExistence type="predicted"/>
<name>A0A078B8I3_STYLE</name>
<gene>
    <name evidence="2" type="primary">Contig1574.g1715</name>
    <name evidence="2" type="ORF">STYLEM_18736</name>
</gene>
<keyword evidence="3" id="KW-1185">Reference proteome</keyword>
<dbReference type="Proteomes" id="UP000039865">
    <property type="component" value="Unassembled WGS sequence"/>
</dbReference>
<organism evidence="2 3">
    <name type="scientific">Stylonychia lemnae</name>
    <name type="common">Ciliate</name>
    <dbReference type="NCBI Taxonomy" id="5949"/>
    <lineage>
        <taxon>Eukaryota</taxon>
        <taxon>Sar</taxon>
        <taxon>Alveolata</taxon>
        <taxon>Ciliophora</taxon>
        <taxon>Intramacronucleata</taxon>
        <taxon>Spirotrichea</taxon>
        <taxon>Stichotrichia</taxon>
        <taxon>Sporadotrichida</taxon>
        <taxon>Oxytrichidae</taxon>
        <taxon>Stylonychinae</taxon>
        <taxon>Stylonychia</taxon>
    </lineage>
</organism>
<feature type="compositionally biased region" description="Polar residues" evidence="1">
    <location>
        <begin position="420"/>
        <end position="433"/>
    </location>
</feature>
<dbReference type="InParanoid" id="A0A078B8I3"/>
<sequence>MRDYNAKDLRIASLKSARIIRPQSSHRILNPQEYYEKFQTYQAPPKQLVKDRIDLSIIYNSEGQFLEAYKMLDPLHRKLMLDGTTFKRYIFEFYRHFTLTLIYLACDSQSEQTLEKAESFIDYFIRLFSIMDVNQFQNQNKMKKLIKVQSIVYRKLKLMTLRVRALIALTKDYQSEKILKQIQCSQQIFDEMFAMYRMKKRNLKQQKRELNMQKEGEFVLMKTTVLIDLSLLMLVRNSDNCFYKVQLLSQKCLKSLSQFDGKLSDKINSSKKQVQILQGDCDRMDLNSIYSHLLMGYALEKQGESISFCDYYQISLQRAQRILPEENLIRVLLERMFLNQNFSLIQKFYKDLKDDYKVKDALQLLFIELLKKKISFDLFGKDFNKQQSKDEIAVQKEDLEYYMQLPPTARLLNGIKKNQLKQSQSSANISSRPRTGKSSHRDLLQQTNIQNLDLPDLNNSLAGKKQNTISSNSPRGSKYKINIEDLANTEIKGKVSQIRNNLAKIMQINEEKTVMLEDDFFNQKDGNQESISNAISKSVENFFKHSIMKQLKLQSQQAPIDGQSKKVGTVIADQETSGKNFWKRFRVQQKEFEKKIYLNEKIDDFKKYFQVKMKNQNGNLERKILATPEDYEALKYHKGLKSQRKDKIVISPSQQNSPIFFAENHKNQHLKSEPSSNNNFTGSTLNRRIDQHHHLSSKIPSRRGSSSEFVNTNENFDAVMQKIKKNSKNLNIQEQTNKFLEGFKKYDAIGKIIKFNKHKSVFREAFEGNI</sequence>
<feature type="region of interest" description="Disordered" evidence="1">
    <location>
        <begin position="418"/>
        <end position="441"/>
    </location>
</feature>
<evidence type="ECO:0000313" key="3">
    <source>
        <dbReference type="Proteomes" id="UP000039865"/>
    </source>
</evidence>
<dbReference type="EMBL" id="CCKQ01017709">
    <property type="protein sequence ID" value="CDW89602.1"/>
    <property type="molecule type" value="Genomic_DNA"/>
</dbReference>
<protein>
    <submittedName>
        <fullName evidence="2">Uncharacterized protein</fullName>
    </submittedName>
</protein>
<evidence type="ECO:0000313" key="2">
    <source>
        <dbReference type="EMBL" id="CDW89602.1"/>
    </source>
</evidence>
<accession>A0A078B8I3</accession>
<evidence type="ECO:0000256" key="1">
    <source>
        <dbReference type="SAM" id="MobiDB-lite"/>
    </source>
</evidence>
<reference evidence="2 3" key="1">
    <citation type="submission" date="2014-06" db="EMBL/GenBank/DDBJ databases">
        <authorList>
            <person name="Swart Estienne"/>
        </authorList>
    </citation>
    <scope>NUCLEOTIDE SEQUENCE [LARGE SCALE GENOMIC DNA]</scope>
    <source>
        <strain evidence="2 3">130c</strain>
    </source>
</reference>